<organism evidence="1 2">
    <name type="scientific">Rotaria sordida</name>
    <dbReference type="NCBI Taxonomy" id="392033"/>
    <lineage>
        <taxon>Eukaryota</taxon>
        <taxon>Metazoa</taxon>
        <taxon>Spiralia</taxon>
        <taxon>Gnathifera</taxon>
        <taxon>Rotifera</taxon>
        <taxon>Eurotatoria</taxon>
        <taxon>Bdelloidea</taxon>
        <taxon>Philodinida</taxon>
        <taxon>Philodinidae</taxon>
        <taxon>Rotaria</taxon>
    </lineage>
</organism>
<sequence>IINDKIILETFQRSVALERVEHLRLYISRGTYIYIIISYIINDQQDLLEEHRDALLYLAQRQTKNFIAFFFHLIQDPFRINHDQFIQKLEIIDYFIMQQQMRRVQIDNQSINSVGLEEEEQHWNYRR</sequence>
<gene>
    <name evidence="1" type="ORF">FNK824_LOCUS34502</name>
</gene>
<evidence type="ECO:0000313" key="2">
    <source>
        <dbReference type="Proteomes" id="UP000663874"/>
    </source>
</evidence>
<evidence type="ECO:0000313" key="1">
    <source>
        <dbReference type="EMBL" id="CAF4167304.1"/>
    </source>
</evidence>
<dbReference type="AlphaFoldDB" id="A0A819Z660"/>
<name>A0A819Z660_9BILA</name>
<accession>A0A819Z660</accession>
<dbReference type="Proteomes" id="UP000663874">
    <property type="component" value="Unassembled WGS sequence"/>
</dbReference>
<reference evidence="1" key="1">
    <citation type="submission" date="2021-02" db="EMBL/GenBank/DDBJ databases">
        <authorList>
            <person name="Nowell W R."/>
        </authorList>
    </citation>
    <scope>NUCLEOTIDE SEQUENCE</scope>
</reference>
<proteinExistence type="predicted"/>
<comment type="caution">
    <text evidence="1">The sequence shown here is derived from an EMBL/GenBank/DDBJ whole genome shotgun (WGS) entry which is preliminary data.</text>
</comment>
<feature type="non-terminal residue" evidence="1">
    <location>
        <position position="1"/>
    </location>
</feature>
<protein>
    <submittedName>
        <fullName evidence="1">Uncharacterized protein</fullName>
    </submittedName>
</protein>
<dbReference type="EMBL" id="CAJOBE010013612">
    <property type="protein sequence ID" value="CAF4167304.1"/>
    <property type="molecule type" value="Genomic_DNA"/>
</dbReference>